<dbReference type="AlphaFoldDB" id="A0A4Q4SGU4"/>
<evidence type="ECO:0000256" key="3">
    <source>
        <dbReference type="SAM" id="MobiDB-lite"/>
    </source>
</evidence>
<evidence type="ECO:0000256" key="4">
    <source>
        <dbReference type="SAM" id="Phobius"/>
    </source>
</evidence>
<keyword evidence="4" id="KW-0812">Transmembrane</keyword>
<dbReference type="PANTHER" id="PTHR10443">
    <property type="entry name" value="MICROSOMAL DIPEPTIDASE"/>
    <property type="match status" value="1"/>
</dbReference>
<dbReference type="GO" id="GO:0046872">
    <property type="term" value="F:metal ion binding"/>
    <property type="evidence" value="ECO:0007669"/>
    <property type="project" value="UniProtKB-UniRule"/>
</dbReference>
<dbReference type="SUPFAM" id="SSF51556">
    <property type="entry name" value="Metallo-dependent hydrolases"/>
    <property type="match status" value="1"/>
</dbReference>
<dbReference type="Gene3D" id="3.20.20.140">
    <property type="entry name" value="Metal-dependent hydrolases"/>
    <property type="match status" value="1"/>
</dbReference>
<dbReference type="OrthoDB" id="445695at2759"/>
<evidence type="ECO:0000256" key="1">
    <source>
        <dbReference type="ARBA" id="ARBA00022997"/>
    </source>
</evidence>
<dbReference type="InterPro" id="IPR008257">
    <property type="entry name" value="Pept_M19"/>
</dbReference>
<keyword evidence="2" id="KW-0862">Zinc</keyword>
<name>A0A4Q4SGU4_9PLEO</name>
<keyword evidence="2" id="KW-0378">Hydrolase</keyword>
<dbReference type="Pfam" id="PF01244">
    <property type="entry name" value="Peptidase_M19"/>
    <property type="match status" value="1"/>
</dbReference>
<dbReference type="InterPro" id="IPR032466">
    <property type="entry name" value="Metal_Hydrolase"/>
</dbReference>
<dbReference type="PANTHER" id="PTHR10443:SF12">
    <property type="entry name" value="DIPEPTIDASE"/>
    <property type="match status" value="1"/>
</dbReference>
<dbReference type="GO" id="GO:0006508">
    <property type="term" value="P:proteolysis"/>
    <property type="evidence" value="ECO:0007669"/>
    <property type="project" value="UniProtKB-KW"/>
</dbReference>
<feature type="transmembrane region" description="Helical" evidence="4">
    <location>
        <begin position="28"/>
        <end position="47"/>
    </location>
</feature>
<keyword evidence="2" id="KW-0479">Metal-binding</keyword>
<evidence type="ECO:0000313" key="5">
    <source>
        <dbReference type="EMBL" id="RYO69797.1"/>
    </source>
</evidence>
<dbReference type="Proteomes" id="UP000293823">
    <property type="component" value="Unassembled WGS sequence"/>
</dbReference>
<dbReference type="EC" id="3.4.13.19" evidence="2"/>
<comment type="similarity">
    <text evidence="2">Belongs to the metallo-dependent hydrolases superfamily. Peptidase M19 family.</text>
</comment>
<organism evidence="5 6">
    <name type="scientific">Alternaria arborescens</name>
    <dbReference type="NCBI Taxonomy" id="156630"/>
    <lineage>
        <taxon>Eukaryota</taxon>
        <taxon>Fungi</taxon>
        <taxon>Dikarya</taxon>
        <taxon>Ascomycota</taxon>
        <taxon>Pezizomycotina</taxon>
        <taxon>Dothideomycetes</taxon>
        <taxon>Pleosporomycetidae</taxon>
        <taxon>Pleosporales</taxon>
        <taxon>Pleosporineae</taxon>
        <taxon>Pleosporaceae</taxon>
        <taxon>Alternaria</taxon>
        <taxon>Alternaria sect. Alternaria</taxon>
    </lineage>
</organism>
<comment type="caution">
    <text evidence="5">The sequence shown here is derived from an EMBL/GenBank/DDBJ whole genome shotgun (WGS) entry which is preliminary data.</text>
</comment>
<evidence type="ECO:0000313" key="6">
    <source>
        <dbReference type="Proteomes" id="UP000293823"/>
    </source>
</evidence>
<comment type="catalytic activity">
    <reaction evidence="2">
        <text>an L-aminoacyl-L-amino acid + H2O = 2 an L-alpha-amino acid</text>
        <dbReference type="Rhea" id="RHEA:48940"/>
        <dbReference type="ChEBI" id="CHEBI:15377"/>
        <dbReference type="ChEBI" id="CHEBI:59869"/>
        <dbReference type="ChEBI" id="CHEBI:77460"/>
        <dbReference type="EC" id="3.4.13.19"/>
    </reaction>
</comment>
<keyword evidence="4" id="KW-0472">Membrane</keyword>
<keyword evidence="2" id="KW-0645">Protease</keyword>
<feature type="compositionally biased region" description="Basic and acidic residues" evidence="3">
    <location>
        <begin position="1"/>
        <end position="14"/>
    </location>
</feature>
<accession>A0A4Q4SGU4</accession>
<keyword evidence="2" id="KW-0482">Metalloprotease</keyword>
<dbReference type="PROSITE" id="PS51365">
    <property type="entry name" value="RENAL_DIPEPTIDASE_2"/>
    <property type="match status" value="1"/>
</dbReference>
<feature type="region of interest" description="Disordered" evidence="3">
    <location>
        <begin position="1"/>
        <end position="22"/>
    </location>
</feature>
<reference evidence="6" key="1">
    <citation type="journal article" date="2019" name="bioRxiv">
        <title>Genomics, evolutionary history and diagnostics of the Alternaria alternata species group including apple and Asian pear pathotypes.</title>
        <authorList>
            <person name="Armitage A.D."/>
            <person name="Cockerton H.M."/>
            <person name="Sreenivasaprasad S."/>
            <person name="Woodhall J.W."/>
            <person name="Lane C.R."/>
            <person name="Harrison R.J."/>
            <person name="Clarkson J.P."/>
        </authorList>
    </citation>
    <scope>NUCLEOTIDE SEQUENCE [LARGE SCALE GENOMIC DNA]</scope>
    <source>
        <strain evidence="6">RGR 97.0016</strain>
    </source>
</reference>
<evidence type="ECO:0000256" key="2">
    <source>
        <dbReference type="RuleBase" id="RU341113"/>
    </source>
</evidence>
<keyword evidence="1 2" id="KW-0224">Dipeptidase</keyword>
<dbReference type="GO" id="GO:0070573">
    <property type="term" value="F:metallodipeptidase activity"/>
    <property type="evidence" value="ECO:0007669"/>
    <property type="project" value="InterPro"/>
</dbReference>
<proteinExistence type="inferred from homology"/>
<protein>
    <recommendedName>
        <fullName evidence="2">Dipeptidase</fullName>
        <ecNumber evidence="2">3.4.13.19</ecNumber>
    </recommendedName>
</protein>
<keyword evidence="4" id="KW-1133">Transmembrane helix</keyword>
<gene>
    <name evidence="5" type="ORF">AA0113_g3755</name>
</gene>
<sequence>MEKIGDLPVSEKHAHTPRRRSSKRRMCGADDVIFFVVLFLIASTIWFSEVRTLFSGQKHTCGKPLTVEERAVKILRENPLIGQLDGHNDLMIFIRGTYKNHIYNESGSDFADKFENGGLAQHVDIPRLQKGLQGGAFWSAFWLCPLGDETNFADDRYYDIVKATLGQLDLFNRLGQNYPKYFTPSRNSAEAIKAFESGNFIAPAAIEGLHQIGNSVSTLRLYYQLGVRYATLTWNCHNKYADAAIETGSDFSAHIAKPYWKGLSPAGRDLVKEMNRLGMLVDLAHVSQDTMRDVLVGRGEGNWTGSIAPPIFSHSSAHAICPHPRNVPDDILHLVKQRNSVVMVNFNPEFVSCKDSGTPNSFPEFVPENNTLAHVVRHIRHIGELIGYNHVGIGTDYDGIEKTPEGLEDVSKFPDLIAELLRQGISDEDAAKIAGGNLLRVWGEADQVAKELQKTTLPLEDDVQNQWAYQQMF</sequence>
<dbReference type="EMBL" id="PEJP01000012">
    <property type="protein sequence ID" value="RYO69797.1"/>
    <property type="molecule type" value="Genomic_DNA"/>
</dbReference>
<keyword evidence="6" id="KW-1185">Reference proteome</keyword>
<dbReference type="CDD" id="cd01301">
    <property type="entry name" value="rDP_like"/>
    <property type="match status" value="1"/>
</dbReference>
<comment type="cofactor">
    <cofactor evidence="2">
        <name>Zn(2+)</name>
        <dbReference type="ChEBI" id="CHEBI:29105"/>
    </cofactor>
</comment>